<organism evidence="2 3">
    <name type="scientific">Fibrella aestuarina BUZ 2</name>
    <dbReference type="NCBI Taxonomy" id="1166018"/>
    <lineage>
        <taxon>Bacteria</taxon>
        <taxon>Pseudomonadati</taxon>
        <taxon>Bacteroidota</taxon>
        <taxon>Cytophagia</taxon>
        <taxon>Cytophagales</taxon>
        <taxon>Spirosomataceae</taxon>
        <taxon>Fibrella</taxon>
    </lineage>
</organism>
<gene>
    <name evidence="2" type="ORF">FAES_1814</name>
</gene>
<accession>I0K6S1</accession>
<evidence type="ECO:0000259" key="1">
    <source>
        <dbReference type="Pfam" id="PF08291"/>
    </source>
</evidence>
<dbReference type="SUPFAM" id="SSF55166">
    <property type="entry name" value="Hedgehog/DD-peptidase"/>
    <property type="match status" value="1"/>
</dbReference>
<dbReference type="eggNOG" id="COG3108">
    <property type="taxonomic scope" value="Bacteria"/>
</dbReference>
<proteinExistence type="predicted"/>
<dbReference type="InterPro" id="IPR009045">
    <property type="entry name" value="Zn_M74/Hedgehog-like"/>
</dbReference>
<protein>
    <submittedName>
        <fullName evidence="2">Peptidase M15A</fullName>
    </submittedName>
</protein>
<sequence>MTQFPDFGKWLTLSEAIKSQTATRKGINNMPTQREYDNMVRLYNAVYVPICERFGKLPVSSFFRCPALNKAVGGSATSDHVQGRAIDIDCDGLGEGYPTNKELFEWVRTHLEFDQVIQEFPDADGNPGWVHVGYRSPTQNRKRALKAVSQNGKTIYEVE</sequence>
<dbReference type="RefSeq" id="WP_015330923.1">
    <property type="nucleotide sequence ID" value="NC_020054.1"/>
</dbReference>
<evidence type="ECO:0000313" key="3">
    <source>
        <dbReference type="Proteomes" id="UP000011058"/>
    </source>
</evidence>
<dbReference type="Gene3D" id="3.30.1380.10">
    <property type="match status" value="1"/>
</dbReference>
<keyword evidence="3" id="KW-1185">Reference proteome</keyword>
<dbReference type="KEGG" id="fae:FAES_1814"/>
<dbReference type="EMBL" id="HE796683">
    <property type="protein sequence ID" value="CCG99824.1"/>
    <property type="molecule type" value="Genomic_DNA"/>
</dbReference>
<dbReference type="InterPro" id="IPR013230">
    <property type="entry name" value="Peptidase_M15A_C"/>
</dbReference>
<dbReference type="PATRIC" id="fig|1166018.3.peg.3553"/>
<name>I0K6S1_9BACT</name>
<dbReference type="AlphaFoldDB" id="I0K6S1"/>
<reference evidence="2 3" key="1">
    <citation type="journal article" date="2012" name="J. Bacteriol.">
        <title>Genome Sequence of Fibrella aestuarina BUZ 2T, a Filamentous Marine Bacterium.</title>
        <authorList>
            <person name="Filippini M."/>
            <person name="Qi W."/>
            <person name="Blom J."/>
            <person name="Goesmann A."/>
            <person name="Smits T.H."/>
            <person name="Bagheri H.C."/>
        </authorList>
    </citation>
    <scope>NUCLEOTIDE SEQUENCE [LARGE SCALE GENOMIC DNA]</scope>
    <source>
        <strain evidence="3">BUZ 2T</strain>
    </source>
</reference>
<dbReference type="HOGENOM" id="CLU_124897_0_0_10"/>
<dbReference type="Proteomes" id="UP000011058">
    <property type="component" value="Chromosome"/>
</dbReference>
<dbReference type="STRING" id="1166018.FAES_1814"/>
<feature type="domain" description="Peptidase M15A C-terminal" evidence="1">
    <location>
        <begin position="11"/>
        <end position="91"/>
    </location>
</feature>
<dbReference type="Pfam" id="PF08291">
    <property type="entry name" value="Peptidase_M15_3"/>
    <property type="match status" value="1"/>
</dbReference>
<evidence type="ECO:0000313" key="2">
    <source>
        <dbReference type="EMBL" id="CCG99824.1"/>
    </source>
</evidence>
<dbReference type="OrthoDB" id="5242612at2"/>